<reference evidence="1" key="1">
    <citation type="submission" date="2022-10" db="EMBL/GenBank/DDBJ databases">
        <title>Tapping the CABI collections for fungal endophytes: first genome assemblies for Collariella, Neodidymelliopsis, Ascochyta clinopodiicola, Didymella pomorum, Didymosphaeria variabile, Neocosmospora piperis and Neocucurbitaria cava.</title>
        <authorList>
            <person name="Hill R."/>
        </authorList>
    </citation>
    <scope>NUCLEOTIDE SEQUENCE</scope>
    <source>
        <strain evidence="1">IMI 355082</strain>
    </source>
</reference>
<name>A0A9W8YZ50_9PEZI</name>
<dbReference type="Proteomes" id="UP001140453">
    <property type="component" value="Unassembled WGS sequence"/>
</dbReference>
<proteinExistence type="predicted"/>
<dbReference type="AlphaFoldDB" id="A0A9W8YZ50"/>
<sequence length="323" mass="37526">MSRHANLISSMSELYHLLVQLAVIDATLLVTPDDAIIKIFSRKAALEAGYTSEAVNLMSKLPYLAVGDITWGEPELKRSTVPVDYYCRDNTGHFQALRWMDDDLENEDNMIPGHSIKMTEHENYGYSLIYNTETCLMTSWQPSANPPDVQGYAHLPTWLPSEILEPWIVSFRSLSVLKTPLFMLWEPRTQQDAQSPEDYTDRDALHWRAERAVDRALWGIADVYMQCGWEVSSQEQQNGFDRHEFVTRRTRHLQEAVRPVIDRIGEKGRRYRESHHGYDPRLPDYRMMLYKAIHEDEGCLTDLEPYEDTHEPLVQPRLDISVK</sequence>
<evidence type="ECO:0000313" key="1">
    <source>
        <dbReference type="EMBL" id="KAJ4393380.1"/>
    </source>
</evidence>
<keyword evidence="2" id="KW-1185">Reference proteome</keyword>
<comment type="caution">
    <text evidence="1">The sequence shown here is derived from an EMBL/GenBank/DDBJ whole genome shotgun (WGS) entry which is preliminary data.</text>
</comment>
<dbReference type="OrthoDB" id="5105251at2759"/>
<gene>
    <name evidence="1" type="ORF">N0V93_002590</name>
</gene>
<evidence type="ECO:0000313" key="2">
    <source>
        <dbReference type="Proteomes" id="UP001140453"/>
    </source>
</evidence>
<dbReference type="EMBL" id="JAPEVB010000002">
    <property type="protein sequence ID" value="KAJ4393380.1"/>
    <property type="molecule type" value="Genomic_DNA"/>
</dbReference>
<organism evidence="1 2">
    <name type="scientific">Gnomoniopsis smithogilvyi</name>
    <dbReference type="NCBI Taxonomy" id="1191159"/>
    <lineage>
        <taxon>Eukaryota</taxon>
        <taxon>Fungi</taxon>
        <taxon>Dikarya</taxon>
        <taxon>Ascomycota</taxon>
        <taxon>Pezizomycotina</taxon>
        <taxon>Sordariomycetes</taxon>
        <taxon>Sordariomycetidae</taxon>
        <taxon>Diaporthales</taxon>
        <taxon>Gnomoniaceae</taxon>
        <taxon>Gnomoniopsis</taxon>
    </lineage>
</organism>
<accession>A0A9W8YZ50</accession>
<protein>
    <submittedName>
        <fullName evidence="1">Uncharacterized protein</fullName>
    </submittedName>
</protein>